<keyword evidence="2" id="KW-1185">Reference proteome</keyword>
<gene>
    <name evidence="1" type="ORF">EV187_2708</name>
</gene>
<proteinExistence type="predicted"/>
<dbReference type="Gene3D" id="1.10.8.1060">
    <property type="entry name" value="Corynebacterium glutamicum thioredoxin-dependent arsenate reductase, N-terminal domain"/>
    <property type="match status" value="1"/>
</dbReference>
<accession>A0A4Q7MAL1</accession>
<organism evidence="1 2">
    <name type="scientific">Agromyces ramosus</name>
    <dbReference type="NCBI Taxonomy" id="33879"/>
    <lineage>
        <taxon>Bacteria</taxon>
        <taxon>Bacillati</taxon>
        <taxon>Actinomycetota</taxon>
        <taxon>Actinomycetes</taxon>
        <taxon>Micrococcales</taxon>
        <taxon>Microbacteriaceae</taxon>
        <taxon>Agromyces</taxon>
    </lineage>
</organism>
<reference evidence="1 2" key="1">
    <citation type="submission" date="2019-02" db="EMBL/GenBank/DDBJ databases">
        <title>Genomic Encyclopedia of Type Strains, Phase IV (KMG-IV): sequencing the most valuable type-strain genomes for metagenomic binning, comparative biology and taxonomic classification.</title>
        <authorList>
            <person name="Goeker M."/>
        </authorList>
    </citation>
    <scope>NUCLEOTIDE SEQUENCE [LARGE SCALE GENOMIC DNA]</scope>
    <source>
        <strain evidence="1 2">DSM 43045</strain>
    </source>
</reference>
<name>A0A4Q7MAL1_9MICO</name>
<protein>
    <submittedName>
        <fullName evidence="1">Uncharacterized protein</fullName>
    </submittedName>
</protein>
<evidence type="ECO:0000313" key="2">
    <source>
        <dbReference type="Proteomes" id="UP000293289"/>
    </source>
</evidence>
<comment type="caution">
    <text evidence="1">The sequence shown here is derived from an EMBL/GenBank/DDBJ whole genome shotgun (WGS) entry which is preliminary data.</text>
</comment>
<dbReference type="EMBL" id="SGWY01000003">
    <property type="protein sequence ID" value="RZS64327.1"/>
    <property type="molecule type" value="Genomic_DNA"/>
</dbReference>
<dbReference type="Proteomes" id="UP000293289">
    <property type="component" value="Unassembled WGS sequence"/>
</dbReference>
<evidence type="ECO:0000313" key="1">
    <source>
        <dbReference type="EMBL" id="RZS64327.1"/>
    </source>
</evidence>
<dbReference type="AlphaFoldDB" id="A0A4Q7MAL1"/>
<sequence>MNAEEEARAVDQVVDRLAARFPDVSRDHVAVIVSEEHIELEGNPIRDFVPVLVEHEARDRLRGEGATPAPIVEAADEAGAGLGPRAGEVSAESTFGASVGMLNGDPGGSPPQG</sequence>
<dbReference type="RefSeq" id="WP_207221841.1">
    <property type="nucleotide sequence ID" value="NZ_SGWY01000003.1"/>
</dbReference>
<dbReference type="NCBIfam" id="NF046112">
    <property type="entry name" value="MSMEG_6209_Nter"/>
    <property type="match status" value="1"/>
</dbReference>